<name>A0A1S8KP41_9LACT</name>
<dbReference type="EMBL" id="MUYF01000003">
    <property type="protein sequence ID" value="OOL81470.1"/>
    <property type="molecule type" value="Genomic_DNA"/>
</dbReference>
<evidence type="ECO:0000313" key="2">
    <source>
        <dbReference type="Proteomes" id="UP000190409"/>
    </source>
</evidence>
<organism evidence="1 2">
    <name type="scientific">Dolosigranulum pigrum</name>
    <dbReference type="NCBI Taxonomy" id="29394"/>
    <lineage>
        <taxon>Bacteria</taxon>
        <taxon>Bacillati</taxon>
        <taxon>Bacillota</taxon>
        <taxon>Bacilli</taxon>
        <taxon>Lactobacillales</taxon>
        <taxon>Carnobacteriaceae</taxon>
        <taxon>Dolosigranulum</taxon>
    </lineage>
</organism>
<accession>A0A1S8KP41</accession>
<proteinExistence type="predicted"/>
<dbReference type="Proteomes" id="UP000190409">
    <property type="component" value="Unassembled WGS sequence"/>
</dbReference>
<gene>
    <name evidence="1" type="ORF">BWX42_06825</name>
</gene>
<comment type="caution">
    <text evidence="1">The sequence shown here is derived from an EMBL/GenBank/DDBJ whole genome shotgun (WGS) entry which is preliminary data.</text>
</comment>
<evidence type="ECO:0000313" key="1">
    <source>
        <dbReference type="EMBL" id="OOL81470.1"/>
    </source>
</evidence>
<protein>
    <submittedName>
        <fullName evidence="1">Uncharacterized protein</fullName>
    </submittedName>
</protein>
<dbReference type="AlphaFoldDB" id="A0A1S8KP41"/>
<reference evidence="1 2" key="1">
    <citation type="submission" date="2017-01" db="EMBL/GenBank/DDBJ databases">
        <title>Complete Genome Sequence of Dolosigranulum pigrum isolated from a Patient with interstitial lung disease.</title>
        <authorList>
            <person name="Mukhopadhyay R."/>
            <person name="Joaquin J."/>
            <person name="Hogue R."/>
            <person name="Fitzgerald S."/>
            <person name="Jospin G."/>
            <person name="Eisen J.A."/>
            <person name="Chaturvedi V."/>
        </authorList>
    </citation>
    <scope>NUCLEOTIDE SEQUENCE [LARGE SCALE GENOMIC DNA]</scope>
    <source>
        <strain evidence="1 2">15S00348</strain>
    </source>
</reference>
<sequence>MIVLSKHISLFRQIDSELLKQLKITMERPSLTYEDEQGEEVIIELPQEHESEWLINEYNSMWYPTGHNLQLNQSFMIENVSVLFGKDGVTALENKLGFAVHIFSKTSNFQKTIDITELSATDRQREIEFQTNFKKNSIRGTIFLQYFIYLKEVNSQLPFQANSVGMKLLDESEFGYAIIADGNGSEFPIEEISEDNGPLWRVEMNWTDIYIDLFDRSNVRLLLNKKHELYEKLYGTHYKVDQYLLNEILINAMVMITQKIVLIEGETVDQFEDATPGSIAQAVWYWVTTFDIQLDSLESISTSFHQALDIYVS</sequence>